<feature type="transmembrane region" description="Helical" evidence="5">
    <location>
        <begin position="194"/>
        <end position="214"/>
    </location>
</feature>
<feature type="transmembrane region" description="Helical" evidence="5">
    <location>
        <begin position="71"/>
        <end position="94"/>
    </location>
</feature>
<feature type="transmembrane region" description="Helical" evidence="5">
    <location>
        <begin position="6"/>
        <end position="24"/>
    </location>
</feature>
<protein>
    <submittedName>
        <fullName evidence="6">Hemolysin III family protein</fullName>
    </submittedName>
</protein>
<dbReference type="Pfam" id="PF03006">
    <property type="entry name" value="HlyIII"/>
    <property type="match status" value="1"/>
</dbReference>
<dbReference type="PANTHER" id="PTHR20855">
    <property type="entry name" value="ADIPOR/PROGESTIN RECEPTOR-RELATED"/>
    <property type="match status" value="1"/>
</dbReference>
<evidence type="ECO:0000256" key="3">
    <source>
        <dbReference type="ARBA" id="ARBA00022989"/>
    </source>
</evidence>
<dbReference type="InterPro" id="IPR004254">
    <property type="entry name" value="AdipoR/HlyIII-related"/>
</dbReference>
<comment type="subcellular location">
    <subcellularLocation>
        <location evidence="1">Membrane</location>
        <topology evidence="1">Multi-pass membrane protein</topology>
    </subcellularLocation>
</comment>
<feature type="transmembrane region" description="Helical" evidence="5">
    <location>
        <begin position="160"/>
        <end position="182"/>
    </location>
</feature>
<evidence type="ECO:0000313" key="7">
    <source>
        <dbReference type="Proteomes" id="UP001595420"/>
    </source>
</evidence>
<accession>A0ABV7C2A4</accession>
<gene>
    <name evidence="6" type="ORF">ACFOD3_29365</name>
</gene>
<feature type="transmembrane region" description="Helical" evidence="5">
    <location>
        <begin position="106"/>
        <end position="127"/>
    </location>
</feature>
<dbReference type="PANTHER" id="PTHR20855:SF3">
    <property type="entry name" value="LD03007P"/>
    <property type="match status" value="1"/>
</dbReference>
<keyword evidence="2 5" id="KW-0812">Transmembrane</keyword>
<dbReference type="Proteomes" id="UP001595420">
    <property type="component" value="Unassembled WGS sequence"/>
</dbReference>
<evidence type="ECO:0000256" key="4">
    <source>
        <dbReference type="ARBA" id="ARBA00023136"/>
    </source>
</evidence>
<comment type="caution">
    <text evidence="6">The sequence shown here is derived from an EMBL/GenBank/DDBJ whole genome shotgun (WGS) entry which is preliminary data.</text>
</comment>
<evidence type="ECO:0000256" key="5">
    <source>
        <dbReference type="SAM" id="Phobius"/>
    </source>
</evidence>
<dbReference type="RefSeq" id="WP_216840474.1">
    <property type="nucleotide sequence ID" value="NZ_JAFNJS010000023.1"/>
</dbReference>
<keyword evidence="7" id="KW-1185">Reference proteome</keyword>
<proteinExistence type="predicted"/>
<evidence type="ECO:0000256" key="2">
    <source>
        <dbReference type="ARBA" id="ARBA00022692"/>
    </source>
</evidence>
<keyword evidence="3 5" id="KW-1133">Transmembrane helix</keyword>
<evidence type="ECO:0000256" key="1">
    <source>
        <dbReference type="ARBA" id="ARBA00004141"/>
    </source>
</evidence>
<reference evidence="7" key="1">
    <citation type="journal article" date="2019" name="Int. J. Syst. Evol. Microbiol.">
        <title>The Global Catalogue of Microorganisms (GCM) 10K type strain sequencing project: providing services to taxonomists for standard genome sequencing and annotation.</title>
        <authorList>
            <consortium name="The Broad Institute Genomics Platform"/>
            <consortium name="The Broad Institute Genome Sequencing Center for Infectious Disease"/>
            <person name="Wu L."/>
            <person name="Ma J."/>
        </authorList>
    </citation>
    <scope>NUCLEOTIDE SEQUENCE [LARGE SCALE GENOMIC DNA]</scope>
    <source>
        <strain evidence="7">CGMCC 1.16855</strain>
    </source>
</reference>
<feature type="transmembrane region" description="Helical" evidence="5">
    <location>
        <begin position="45"/>
        <end position="65"/>
    </location>
</feature>
<evidence type="ECO:0000313" key="6">
    <source>
        <dbReference type="EMBL" id="MFC3004032.1"/>
    </source>
</evidence>
<keyword evidence="4 5" id="KW-0472">Membrane</keyword>
<name>A0ABV7C2A4_9PROT</name>
<dbReference type="EMBL" id="JBHRSB010000023">
    <property type="protein sequence ID" value="MFC3004032.1"/>
    <property type="molecule type" value="Genomic_DNA"/>
</dbReference>
<organism evidence="6 7">
    <name type="scientific">Falsiroseomonas tokyonensis</name>
    <dbReference type="NCBI Taxonomy" id="430521"/>
    <lineage>
        <taxon>Bacteria</taxon>
        <taxon>Pseudomonadati</taxon>
        <taxon>Pseudomonadota</taxon>
        <taxon>Alphaproteobacteria</taxon>
        <taxon>Acetobacterales</taxon>
        <taxon>Roseomonadaceae</taxon>
        <taxon>Falsiroseomonas</taxon>
    </lineage>
</organism>
<sequence>MPTAEDVAAAAVHAAGLLIAAGLGTRLVRAGASAGSGVRWAERSAVVIFVAAWLTLYLASILFHLTPQGGLRRIFAALDHGAIFLIIAAGWSPLAPFKLPPRQAGWMLALVWGAAALGIGGEVAAAAGGRREWFYSITYALYMVQGWAPVLLYGRTIFHLLSPVSLVFLFGSAVAYTAGILFYRRPELPWNHVIWHVAVVVGCLLNFGGVWILLKERRIA</sequence>